<sequence>MNTNRIKRAIYRDKERKGLRSFGKLASSTLARSPVTSNGLNPGYPEQEKLKKLISSSNLDHTDTKPSSLHQNKIAKQMANAKVAEAILRLEMVVDKSQGGERPQT</sequence>
<evidence type="ECO:0000313" key="2">
    <source>
        <dbReference type="Proteomes" id="UP000298416"/>
    </source>
</evidence>
<accession>A0A8X8X4R5</accession>
<reference evidence="1" key="2">
    <citation type="submission" date="2020-08" db="EMBL/GenBank/DDBJ databases">
        <title>Plant Genome Project.</title>
        <authorList>
            <person name="Zhang R.-G."/>
        </authorList>
    </citation>
    <scope>NUCLEOTIDE SEQUENCE</scope>
    <source>
        <strain evidence="1">Huo1</strain>
        <tissue evidence="1">Leaf</tissue>
    </source>
</reference>
<evidence type="ECO:0000313" key="1">
    <source>
        <dbReference type="EMBL" id="KAG6406089.1"/>
    </source>
</evidence>
<dbReference type="EMBL" id="PNBA02000012">
    <property type="protein sequence ID" value="KAG6406089.1"/>
    <property type="molecule type" value="Genomic_DNA"/>
</dbReference>
<dbReference type="AlphaFoldDB" id="A0A8X8X4R5"/>
<organism evidence="1">
    <name type="scientific">Salvia splendens</name>
    <name type="common">Scarlet sage</name>
    <dbReference type="NCBI Taxonomy" id="180675"/>
    <lineage>
        <taxon>Eukaryota</taxon>
        <taxon>Viridiplantae</taxon>
        <taxon>Streptophyta</taxon>
        <taxon>Embryophyta</taxon>
        <taxon>Tracheophyta</taxon>
        <taxon>Spermatophyta</taxon>
        <taxon>Magnoliopsida</taxon>
        <taxon>eudicotyledons</taxon>
        <taxon>Gunneridae</taxon>
        <taxon>Pentapetalae</taxon>
        <taxon>asterids</taxon>
        <taxon>lamiids</taxon>
        <taxon>Lamiales</taxon>
        <taxon>Lamiaceae</taxon>
        <taxon>Nepetoideae</taxon>
        <taxon>Mentheae</taxon>
        <taxon>Salviinae</taxon>
        <taxon>Salvia</taxon>
        <taxon>Salvia subgen. Calosphace</taxon>
        <taxon>core Calosphace</taxon>
    </lineage>
</organism>
<comment type="caution">
    <text evidence="1">The sequence shown here is derived from an EMBL/GenBank/DDBJ whole genome shotgun (WGS) entry which is preliminary data.</text>
</comment>
<name>A0A8X8X4R5_SALSN</name>
<protein>
    <submittedName>
        <fullName evidence="1">Uncharacterized protein</fullName>
    </submittedName>
</protein>
<proteinExistence type="predicted"/>
<dbReference type="Proteomes" id="UP000298416">
    <property type="component" value="Unassembled WGS sequence"/>
</dbReference>
<keyword evidence="2" id="KW-1185">Reference proteome</keyword>
<gene>
    <name evidence="1" type="ORF">SASPL_133686</name>
</gene>
<reference evidence="1" key="1">
    <citation type="submission" date="2018-01" db="EMBL/GenBank/DDBJ databases">
        <authorList>
            <person name="Mao J.F."/>
        </authorList>
    </citation>
    <scope>NUCLEOTIDE SEQUENCE</scope>
    <source>
        <strain evidence="1">Huo1</strain>
        <tissue evidence="1">Leaf</tissue>
    </source>
</reference>